<organism evidence="2 3">
    <name type="scientific">Microbispora cellulosiformans</name>
    <dbReference type="NCBI Taxonomy" id="2614688"/>
    <lineage>
        <taxon>Bacteria</taxon>
        <taxon>Bacillati</taxon>
        <taxon>Actinomycetota</taxon>
        <taxon>Actinomycetes</taxon>
        <taxon>Streptosporangiales</taxon>
        <taxon>Streptosporangiaceae</taxon>
        <taxon>Microbispora</taxon>
    </lineage>
</organism>
<gene>
    <name evidence="2" type="ORF">F5972_21505</name>
</gene>
<dbReference type="Proteomes" id="UP000327011">
    <property type="component" value="Unassembled WGS sequence"/>
</dbReference>
<dbReference type="EMBL" id="VYTZ01000007">
    <property type="protein sequence ID" value="KAA9377021.1"/>
    <property type="molecule type" value="Genomic_DNA"/>
</dbReference>
<evidence type="ECO:0000256" key="1">
    <source>
        <dbReference type="SAM" id="SignalP"/>
    </source>
</evidence>
<sequence length="240" mass="25034">MNTRPRRARAALAALALVTLPAAGCSSGDRQTASCGVVMDITGFRGYQVSKSIVDRNLPGFLDGCGWVAYAAITGNSEGSPCQEAPIPLYADTKNELTDKRVHQKLLQEAAARAERLRTCGQDDAKGSDVLGGLRVMAHRLAAAPDSGGGRRIAVFSDLMSNTGGLDLSACDVGGESARTSIVTGLKAKELIADLGGSAIDVYGFNLLSERRPECVPPLESLWKSIFATAGVGASSLTIH</sequence>
<name>A0A5J5K1X3_9ACTN</name>
<feature type="signal peptide" evidence="1">
    <location>
        <begin position="1"/>
        <end position="24"/>
    </location>
</feature>
<dbReference type="AlphaFoldDB" id="A0A5J5K1X3"/>
<feature type="chain" id="PRO_5038604247" description="VWA domain-containing protein" evidence="1">
    <location>
        <begin position="25"/>
        <end position="240"/>
    </location>
</feature>
<accession>A0A5J5K1X3</accession>
<keyword evidence="1" id="KW-0732">Signal</keyword>
<comment type="caution">
    <text evidence="2">The sequence shown here is derived from an EMBL/GenBank/DDBJ whole genome shotgun (WGS) entry which is preliminary data.</text>
</comment>
<evidence type="ECO:0000313" key="2">
    <source>
        <dbReference type="EMBL" id="KAA9377021.1"/>
    </source>
</evidence>
<proteinExistence type="predicted"/>
<dbReference type="RefSeq" id="WP_150935372.1">
    <property type="nucleotide sequence ID" value="NZ_VYTZ01000007.1"/>
</dbReference>
<evidence type="ECO:0008006" key="4">
    <source>
        <dbReference type="Google" id="ProtNLM"/>
    </source>
</evidence>
<protein>
    <recommendedName>
        <fullName evidence="4">VWA domain-containing protein</fullName>
    </recommendedName>
</protein>
<evidence type="ECO:0000313" key="3">
    <source>
        <dbReference type="Proteomes" id="UP000327011"/>
    </source>
</evidence>
<keyword evidence="3" id="KW-1185">Reference proteome</keyword>
<reference evidence="2 3" key="1">
    <citation type="submission" date="2019-09" db="EMBL/GenBank/DDBJ databases">
        <title>Screening of Novel Bioactive Compounds from Soil-Associated.</title>
        <authorList>
            <person name="Gong X."/>
        </authorList>
    </citation>
    <scope>NUCLEOTIDE SEQUENCE [LARGE SCALE GENOMIC DNA]</scope>
    <source>
        <strain evidence="2 3">Gxj-6</strain>
    </source>
</reference>